<dbReference type="RefSeq" id="WP_121088717.1">
    <property type="nucleotide sequence ID" value="NZ_RBZU01000010.1"/>
</dbReference>
<sequence>MTAFVIALGEPVASSLATLVKRSPAEFRSASYFGHHAVRMPYVLLYSQRKENFKRLQSKTRNDMSCKEERALLDSLFDELFPLLRSITGPGIEESDKILGRHMPLDMFGVPSGRQVFDWITPPEWHCRSAAVVH</sequence>
<dbReference type="InterPro" id="IPR032589">
    <property type="entry name" value="DUF4910"/>
</dbReference>
<reference evidence="2 3" key="1">
    <citation type="submission" date="2018-10" db="EMBL/GenBank/DDBJ databases">
        <title>Robbsia sp. DHC34, isolated from soil.</title>
        <authorList>
            <person name="Gao Z.-H."/>
            <person name="Qiu L.-H."/>
        </authorList>
    </citation>
    <scope>NUCLEOTIDE SEQUENCE [LARGE SCALE GENOMIC DNA]</scope>
    <source>
        <strain evidence="2 3">DHC34</strain>
    </source>
</reference>
<organism evidence="2 3">
    <name type="scientific">Pararobbsia silviterrae</name>
    <dbReference type="NCBI Taxonomy" id="1792498"/>
    <lineage>
        <taxon>Bacteria</taxon>
        <taxon>Pseudomonadati</taxon>
        <taxon>Pseudomonadota</taxon>
        <taxon>Betaproteobacteria</taxon>
        <taxon>Burkholderiales</taxon>
        <taxon>Burkholderiaceae</taxon>
        <taxon>Pararobbsia</taxon>
    </lineage>
</organism>
<gene>
    <name evidence="2" type="ORF">D7S86_20435</name>
</gene>
<proteinExistence type="predicted"/>
<evidence type="ECO:0000313" key="2">
    <source>
        <dbReference type="EMBL" id="RKP49661.1"/>
    </source>
</evidence>
<dbReference type="AlphaFoldDB" id="A0A494XIW6"/>
<evidence type="ECO:0000259" key="1">
    <source>
        <dbReference type="Pfam" id="PF16254"/>
    </source>
</evidence>
<dbReference type="OrthoDB" id="9765654at2"/>
<protein>
    <submittedName>
        <fullName evidence="2">DUF4910 domain-containing protein</fullName>
    </submittedName>
</protein>
<comment type="caution">
    <text evidence="2">The sequence shown here is derived from an EMBL/GenBank/DDBJ whole genome shotgun (WGS) entry which is preliminary data.</text>
</comment>
<dbReference type="Gene3D" id="3.40.630.10">
    <property type="entry name" value="Zn peptidases"/>
    <property type="match status" value="1"/>
</dbReference>
<dbReference type="EMBL" id="RBZU01000010">
    <property type="protein sequence ID" value="RKP49661.1"/>
    <property type="molecule type" value="Genomic_DNA"/>
</dbReference>
<accession>A0A494XIW6</accession>
<dbReference type="Pfam" id="PF16254">
    <property type="entry name" value="DUF4910"/>
    <property type="match status" value="1"/>
</dbReference>
<feature type="domain" description="DUF4910" evidence="1">
    <location>
        <begin position="76"/>
        <end position="122"/>
    </location>
</feature>
<dbReference type="Proteomes" id="UP000270342">
    <property type="component" value="Unassembled WGS sequence"/>
</dbReference>
<evidence type="ECO:0000313" key="3">
    <source>
        <dbReference type="Proteomes" id="UP000270342"/>
    </source>
</evidence>
<keyword evidence="3" id="KW-1185">Reference proteome</keyword>
<name>A0A494XIW6_9BURK</name>